<accession>A0ACB8SBB5</accession>
<organism evidence="1 2">
    <name type="scientific">Auriscalpium vulgare</name>
    <dbReference type="NCBI Taxonomy" id="40419"/>
    <lineage>
        <taxon>Eukaryota</taxon>
        <taxon>Fungi</taxon>
        <taxon>Dikarya</taxon>
        <taxon>Basidiomycota</taxon>
        <taxon>Agaricomycotina</taxon>
        <taxon>Agaricomycetes</taxon>
        <taxon>Russulales</taxon>
        <taxon>Auriscalpiaceae</taxon>
        <taxon>Auriscalpium</taxon>
    </lineage>
</organism>
<evidence type="ECO:0000313" key="2">
    <source>
        <dbReference type="Proteomes" id="UP000814033"/>
    </source>
</evidence>
<evidence type="ECO:0000313" key="1">
    <source>
        <dbReference type="EMBL" id="KAI0053205.1"/>
    </source>
</evidence>
<reference evidence="1" key="2">
    <citation type="journal article" date="2022" name="New Phytol.">
        <title>Evolutionary transition to the ectomycorrhizal habit in the genomes of a hyperdiverse lineage of mushroom-forming fungi.</title>
        <authorList>
            <person name="Looney B."/>
            <person name="Miyauchi S."/>
            <person name="Morin E."/>
            <person name="Drula E."/>
            <person name="Courty P.E."/>
            <person name="Kohler A."/>
            <person name="Kuo A."/>
            <person name="LaButti K."/>
            <person name="Pangilinan J."/>
            <person name="Lipzen A."/>
            <person name="Riley R."/>
            <person name="Andreopoulos W."/>
            <person name="He G."/>
            <person name="Johnson J."/>
            <person name="Nolan M."/>
            <person name="Tritt A."/>
            <person name="Barry K.W."/>
            <person name="Grigoriev I.V."/>
            <person name="Nagy L.G."/>
            <person name="Hibbett D."/>
            <person name="Henrissat B."/>
            <person name="Matheny P.B."/>
            <person name="Labbe J."/>
            <person name="Martin F.M."/>
        </authorList>
    </citation>
    <scope>NUCLEOTIDE SEQUENCE</scope>
    <source>
        <strain evidence="1">FP105234-sp</strain>
    </source>
</reference>
<sequence>MGPSYAGLQTELTESIAGSVAISMTISRLWIRRDRYWWDDAWALFSMTNLIAQIVSVFMHAQQPGQLSKSSLVAAYYIMACTFYAVIWSARLSILFSIIRLDSDPVARRKLMWLAGVFVAAIAFFIAQLLWVCEPHPEWKTAMAPQCRLDKQVAICQLVSDVIADFLLIMLPLRLIHGVKDKRLRRRVIFIFSTSLATSVVSLVHAAYILTSGGKNVLISALVEDCISLTVANVPVVGSLLLRKVARHRETVPDTDSDVPDVGATSWSSFRRLTGRWALSAPTSLRFAAMHGSGAVRTDMMTSTQVTRTTTTAVVTCSTQMTETTAVPTAGTAG</sequence>
<protein>
    <submittedName>
        <fullName evidence="1">Uncharacterized protein</fullName>
    </submittedName>
</protein>
<keyword evidence="2" id="KW-1185">Reference proteome</keyword>
<proteinExistence type="predicted"/>
<comment type="caution">
    <text evidence="1">The sequence shown here is derived from an EMBL/GenBank/DDBJ whole genome shotgun (WGS) entry which is preliminary data.</text>
</comment>
<dbReference type="Proteomes" id="UP000814033">
    <property type="component" value="Unassembled WGS sequence"/>
</dbReference>
<name>A0ACB8SBB5_9AGAM</name>
<reference evidence="1" key="1">
    <citation type="submission" date="2021-02" db="EMBL/GenBank/DDBJ databases">
        <authorList>
            <consortium name="DOE Joint Genome Institute"/>
            <person name="Ahrendt S."/>
            <person name="Looney B.P."/>
            <person name="Miyauchi S."/>
            <person name="Morin E."/>
            <person name="Drula E."/>
            <person name="Courty P.E."/>
            <person name="Chicoki N."/>
            <person name="Fauchery L."/>
            <person name="Kohler A."/>
            <person name="Kuo A."/>
            <person name="Labutti K."/>
            <person name="Pangilinan J."/>
            <person name="Lipzen A."/>
            <person name="Riley R."/>
            <person name="Andreopoulos W."/>
            <person name="He G."/>
            <person name="Johnson J."/>
            <person name="Barry K.W."/>
            <person name="Grigoriev I.V."/>
            <person name="Nagy L."/>
            <person name="Hibbett D."/>
            <person name="Henrissat B."/>
            <person name="Matheny P.B."/>
            <person name="Labbe J."/>
            <person name="Martin F."/>
        </authorList>
    </citation>
    <scope>NUCLEOTIDE SEQUENCE</scope>
    <source>
        <strain evidence="1">FP105234-sp</strain>
    </source>
</reference>
<dbReference type="EMBL" id="MU275841">
    <property type="protein sequence ID" value="KAI0053205.1"/>
    <property type="molecule type" value="Genomic_DNA"/>
</dbReference>
<gene>
    <name evidence="1" type="ORF">FA95DRAFT_1552700</name>
</gene>